<evidence type="ECO:0000313" key="13">
    <source>
        <dbReference type="EMBL" id="CAD7012592.1"/>
    </source>
</evidence>
<keyword evidence="5 11" id="KW-0732">Signal</keyword>
<evidence type="ECO:0000256" key="3">
    <source>
        <dbReference type="ARBA" id="ARBA00022525"/>
    </source>
</evidence>
<evidence type="ECO:0000256" key="4">
    <source>
        <dbReference type="ARBA" id="ARBA00022670"/>
    </source>
</evidence>
<dbReference type="AlphaFoldDB" id="A0A811VEI7"/>
<dbReference type="Proteomes" id="UP000606786">
    <property type="component" value="Unassembled WGS sequence"/>
</dbReference>
<dbReference type="PANTHER" id="PTHR24276">
    <property type="entry name" value="POLYSERASE-RELATED"/>
    <property type="match status" value="1"/>
</dbReference>
<evidence type="ECO:0000256" key="10">
    <source>
        <dbReference type="RuleBase" id="RU363034"/>
    </source>
</evidence>
<dbReference type="InterPro" id="IPR018114">
    <property type="entry name" value="TRYPSIN_HIS"/>
</dbReference>
<dbReference type="InterPro" id="IPR050430">
    <property type="entry name" value="Peptidase_S1"/>
</dbReference>
<evidence type="ECO:0000256" key="6">
    <source>
        <dbReference type="ARBA" id="ARBA00022801"/>
    </source>
</evidence>
<name>A0A811VEI7_CERCA</name>
<evidence type="ECO:0000256" key="1">
    <source>
        <dbReference type="ARBA" id="ARBA00004613"/>
    </source>
</evidence>
<dbReference type="InterPro" id="IPR033116">
    <property type="entry name" value="TRYPSIN_SER"/>
</dbReference>
<evidence type="ECO:0000256" key="7">
    <source>
        <dbReference type="ARBA" id="ARBA00022825"/>
    </source>
</evidence>
<reference evidence="13" key="1">
    <citation type="submission" date="2020-11" db="EMBL/GenBank/DDBJ databases">
        <authorList>
            <person name="Whitehead M."/>
        </authorList>
    </citation>
    <scope>NUCLEOTIDE SEQUENCE</scope>
    <source>
        <strain evidence="13">EGII</strain>
    </source>
</reference>
<dbReference type="Gene3D" id="2.40.10.10">
    <property type="entry name" value="Trypsin-like serine proteases"/>
    <property type="match status" value="3"/>
</dbReference>
<comment type="similarity">
    <text evidence="2">Belongs to the peptidase S1 family.</text>
</comment>
<keyword evidence="6 10" id="KW-0378">Hydrolase</keyword>
<proteinExistence type="inferred from homology"/>
<dbReference type="CDD" id="cd00190">
    <property type="entry name" value="Tryp_SPc"/>
    <property type="match status" value="2"/>
</dbReference>
<dbReference type="Pfam" id="PF00089">
    <property type="entry name" value="Trypsin"/>
    <property type="match status" value="2"/>
</dbReference>
<dbReference type="GO" id="GO:0006508">
    <property type="term" value="P:proteolysis"/>
    <property type="evidence" value="ECO:0007669"/>
    <property type="project" value="UniProtKB-KW"/>
</dbReference>
<dbReference type="GO" id="GO:0005576">
    <property type="term" value="C:extracellular region"/>
    <property type="evidence" value="ECO:0007669"/>
    <property type="project" value="UniProtKB-SubCell"/>
</dbReference>
<dbReference type="SMART" id="SM00020">
    <property type="entry name" value="Tryp_SPc"/>
    <property type="match status" value="2"/>
</dbReference>
<dbReference type="InterPro" id="IPR001314">
    <property type="entry name" value="Peptidase_S1A"/>
</dbReference>
<protein>
    <submittedName>
        <fullName evidence="13">(Mediterranean fruit fly) hypothetical protein</fullName>
    </submittedName>
</protein>
<dbReference type="PRINTS" id="PR00722">
    <property type="entry name" value="CHYMOTRYPSIN"/>
</dbReference>
<dbReference type="PROSITE" id="PS00134">
    <property type="entry name" value="TRYPSIN_HIS"/>
    <property type="match status" value="2"/>
</dbReference>
<dbReference type="PROSITE" id="PS00135">
    <property type="entry name" value="TRYPSIN_SER"/>
    <property type="match status" value="2"/>
</dbReference>
<keyword evidence="3" id="KW-0964">Secreted</keyword>
<dbReference type="SUPFAM" id="SSF50494">
    <property type="entry name" value="Trypsin-like serine proteases"/>
    <property type="match status" value="2"/>
</dbReference>
<feature type="chain" id="PRO_5032444203" evidence="11">
    <location>
        <begin position="17"/>
        <end position="510"/>
    </location>
</feature>
<dbReference type="FunFam" id="2.40.10.10:FF:000077">
    <property type="entry name" value="Predicted protein"/>
    <property type="match status" value="2"/>
</dbReference>
<feature type="domain" description="Peptidase S1" evidence="12">
    <location>
        <begin position="283"/>
        <end position="508"/>
    </location>
</feature>
<keyword evidence="8" id="KW-0865">Zymogen</keyword>
<evidence type="ECO:0000256" key="8">
    <source>
        <dbReference type="ARBA" id="ARBA00023145"/>
    </source>
</evidence>
<evidence type="ECO:0000256" key="5">
    <source>
        <dbReference type="ARBA" id="ARBA00022729"/>
    </source>
</evidence>
<comment type="caution">
    <text evidence="13">The sequence shown here is derived from an EMBL/GenBank/DDBJ whole genome shotgun (WGS) entry which is preliminary data.</text>
</comment>
<keyword evidence="14" id="KW-1185">Reference proteome</keyword>
<feature type="signal peptide" evidence="11">
    <location>
        <begin position="1"/>
        <end position="16"/>
    </location>
</feature>
<keyword evidence="7 10" id="KW-0720">Serine protease</keyword>
<dbReference type="OrthoDB" id="10059102at2759"/>
<sequence length="510" mass="55131">MFRFVVIFAVFSVAYGTILTNDFNGRIVNGEDTSIQAHPYQISLQTSSGHFCGGSLIDAYTVLTAAHCLQKSSYDKLQVRVGSTNHNSGGKLIDVRTFYAHPGYNKTARRNDVAVVKLAAPVVESATVRFIELAAESPATGTTAVVSGWGSKCYFWCVTLPTTLQKVDVNIVSLEDCASKQYKYGAKSILDTMLCAYETQKDACQGDSGGPLVAESKLVGVVSWGNGCAKEVTPVFMLMYLRFAHGFWTLPKVYSMLRLFTLFALASAITAGTVPTSLFVGRIVKGVNTTIEVHPYQVSIQKLNGRHFCGGSIIDEDTIVTAAHCLRTTTAAQIQIRLGSTSYNGGGRVVRARALQIHPDYVHKTNYNDVAIVKLAESVSESTRIRYIRLASRTPLTGTRAVVTGWGVECYKNCTKSPLILQEVEVGIVDRNACASKAYKYGSKIKDTMLCAYDLGKDACQGDSGGPLVANNELVGVVSWGNGCATAGYPGVYCDVADERTWILNAARTL</sequence>
<dbReference type="PANTHER" id="PTHR24276:SF94">
    <property type="entry name" value="AT20289P-RELATED"/>
    <property type="match status" value="1"/>
</dbReference>
<comment type="subcellular location">
    <subcellularLocation>
        <location evidence="1">Secreted</location>
    </subcellularLocation>
</comment>
<organism evidence="13 14">
    <name type="scientific">Ceratitis capitata</name>
    <name type="common">Mediterranean fruit fly</name>
    <name type="synonym">Tephritis capitata</name>
    <dbReference type="NCBI Taxonomy" id="7213"/>
    <lineage>
        <taxon>Eukaryota</taxon>
        <taxon>Metazoa</taxon>
        <taxon>Ecdysozoa</taxon>
        <taxon>Arthropoda</taxon>
        <taxon>Hexapoda</taxon>
        <taxon>Insecta</taxon>
        <taxon>Pterygota</taxon>
        <taxon>Neoptera</taxon>
        <taxon>Endopterygota</taxon>
        <taxon>Diptera</taxon>
        <taxon>Brachycera</taxon>
        <taxon>Muscomorpha</taxon>
        <taxon>Tephritoidea</taxon>
        <taxon>Tephritidae</taxon>
        <taxon>Ceratitis</taxon>
        <taxon>Ceratitis</taxon>
    </lineage>
</organism>
<dbReference type="InterPro" id="IPR009003">
    <property type="entry name" value="Peptidase_S1_PA"/>
</dbReference>
<evidence type="ECO:0000256" key="2">
    <source>
        <dbReference type="ARBA" id="ARBA00007664"/>
    </source>
</evidence>
<evidence type="ECO:0000256" key="11">
    <source>
        <dbReference type="SAM" id="SignalP"/>
    </source>
</evidence>
<accession>A0A811VEI7</accession>
<gene>
    <name evidence="13" type="ORF">CCAP1982_LOCUS20677</name>
</gene>
<evidence type="ECO:0000256" key="9">
    <source>
        <dbReference type="ARBA" id="ARBA00023157"/>
    </source>
</evidence>
<keyword evidence="4 10" id="KW-0645">Protease</keyword>
<dbReference type="GO" id="GO:0004252">
    <property type="term" value="F:serine-type endopeptidase activity"/>
    <property type="evidence" value="ECO:0007669"/>
    <property type="project" value="InterPro"/>
</dbReference>
<evidence type="ECO:0000313" key="14">
    <source>
        <dbReference type="Proteomes" id="UP000606786"/>
    </source>
</evidence>
<dbReference type="InterPro" id="IPR043504">
    <property type="entry name" value="Peptidase_S1_PA_chymotrypsin"/>
</dbReference>
<evidence type="ECO:0000259" key="12">
    <source>
        <dbReference type="PROSITE" id="PS50240"/>
    </source>
</evidence>
<feature type="domain" description="Peptidase S1" evidence="12">
    <location>
        <begin position="27"/>
        <end position="258"/>
    </location>
</feature>
<dbReference type="PROSITE" id="PS50240">
    <property type="entry name" value="TRYPSIN_DOM"/>
    <property type="match status" value="2"/>
</dbReference>
<dbReference type="InterPro" id="IPR001254">
    <property type="entry name" value="Trypsin_dom"/>
</dbReference>
<dbReference type="EMBL" id="CAJHJT010000056">
    <property type="protein sequence ID" value="CAD7012592.1"/>
    <property type="molecule type" value="Genomic_DNA"/>
</dbReference>
<keyword evidence="9" id="KW-1015">Disulfide bond</keyword>